<organism evidence="1 2">
    <name type="scientific">Chondromyces apiculatus DSM 436</name>
    <dbReference type="NCBI Taxonomy" id="1192034"/>
    <lineage>
        <taxon>Bacteria</taxon>
        <taxon>Pseudomonadati</taxon>
        <taxon>Myxococcota</taxon>
        <taxon>Polyangia</taxon>
        <taxon>Polyangiales</taxon>
        <taxon>Polyangiaceae</taxon>
        <taxon>Chondromyces</taxon>
    </lineage>
</organism>
<name>A0A017SU14_9BACT</name>
<dbReference type="eggNOG" id="COG4185">
    <property type="taxonomic scope" value="Bacteria"/>
</dbReference>
<dbReference type="PANTHER" id="PTHR39206">
    <property type="entry name" value="SLL8004 PROTEIN"/>
    <property type="match status" value="1"/>
</dbReference>
<dbReference type="PANTHER" id="PTHR39206:SF1">
    <property type="entry name" value="SLL8004 PROTEIN"/>
    <property type="match status" value="1"/>
</dbReference>
<keyword evidence="2" id="KW-1185">Reference proteome</keyword>
<dbReference type="InterPro" id="IPR027417">
    <property type="entry name" value="P-loop_NTPase"/>
</dbReference>
<dbReference type="STRING" id="1192034.CAP_1411"/>
<accession>A0A017SU14</accession>
<dbReference type="Gene3D" id="3.40.50.300">
    <property type="entry name" value="P-loop containing nucleotide triphosphate hydrolases"/>
    <property type="match status" value="1"/>
</dbReference>
<dbReference type="AlphaFoldDB" id="A0A017SU14"/>
<protein>
    <recommendedName>
        <fullName evidence="3">Zeta toxin domain-containing protein</fullName>
    </recommendedName>
</protein>
<evidence type="ECO:0000313" key="2">
    <source>
        <dbReference type="Proteomes" id="UP000019678"/>
    </source>
</evidence>
<gene>
    <name evidence="1" type="ORF">CAP_1411</name>
</gene>
<evidence type="ECO:0000313" key="1">
    <source>
        <dbReference type="EMBL" id="EYF00060.1"/>
    </source>
</evidence>
<dbReference type="RefSeq" id="WP_156041680.1">
    <property type="nucleotide sequence ID" value="NZ_ASRX01000139.1"/>
</dbReference>
<dbReference type="SUPFAM" id="SSF52540">
    <property type="entry name" value="P-loop containing nucleoside triphosphate hydrolases"/>
    <property type="match status" value="1"/>
</dbReference>
<comment type="caution">
    <text evidence="1">The sequence shown here is derived from an EMBL/GenBank/DDBJ whole genome shotgun (WGS) entry which is preliminary data.</text>
</comment>
<proteinExistence type="predicted"/>
<sequence length="124" mass="14253">MLETVLFSDKYRSLIPLVRRTGLIFRLVYITTVHPDINVARVRRRVLAGGHDVPEDKIHERWTRSMDNLAGFAERADRLIVVDNSGQEPVMLALRHLEGALEIHDVDHPASDRLRSLRNTVRLP</sequence>
<dbReference type="Proteomes" id="UP000019678">
    <property type="component" value="Unassembled WGS sequence"/>
</dbReference>
<dbReference type="OrthoDB" id="9791543at2"/>
<dbReference type="EMBL" id="ASRX01000139">
    <property type="protein sequence ID" value="EYF00060.1"/>
    <property type="molecule type" value="Genomic_DNA"/>
</dbReference>
<reference evidence="1 2" key="1">
    <citation type="submission" date="2013-05" db="EMBL/GenBank/DDBJ databases">
        <title>Genome assembly of Chondromyces apiculatus DSM 436.</title>
        <authorList>
            <person name="Sharma G."/>
            <person name="Khatri I."/>
            <person name="Kaur C."/>
            <person name="Mayilraj S."/>
            <person name="Subramanian S."/>
        </authorList>
    </citation>
    <scope>NUCLEOTIDE SEQUENCE [LARGE SCALE GENOMIC DNA]</scope>
    <source>
        <strain evidence="1 2">DSM 436</strain>
    </source>
</reference>
<evidence type="ECO:0008006" key="3">
    <source>
        <dbReference type="Google" id="ProtNLM"/>
    </source>
</evidence>